<evidence type="ECO:0000313" key="2">
    <source>
        <dbReference type="Proteomes" id="UP001217178"/>
    </source>
</evidence>
<organism evidence="1 2">
    <name type="scientific">Xenorhabdus yunnanensis</name>
    <dbReference type="NCBI Taxonomy" id="3025878"/>
    <lineage>
        <taxon>Bacteria</taxon>
        <taxon>Pseudomonadati</taxon>
        <taxon>Pseudomonadota</taxon>
        <taxon>Gammaproteobacteria</taxon>
        <taxon>Enterobacterales</taxon>
        <taxon>Morganellaceae</taxon>
        <taxon>Xenorhabdus</taxon>
    </lineage>
</organism>
<evidence type="ECO:0008006" key="3">
    <source>
        <dbReference type="Google" id="ProtNLM"/>
    </source>
</evidence>
<reference evidence="1 2" key="1">
    <citation type="submission" date="2023-02" db="EMBL/GenBank/DDBJ databases">
        <title>Entomopathogenic bacteria.</title>
        <authorList>
            <person name="Machado R.A."/>
        </authorList>
    </citation>
    <scope>NUCLEOTIDE SEQUENCE [LARGE SCALE GENOMIC DNA]</scope>
    <source>
        <strain evidence="1 2">XENO-10</strain>
    </source>
</reference>
<dbReference type="RefSeq" id="WP_273555119.1">
    <property type="nucleotide sequence ID" value="NZ_JAQRFI010000022.1"/>
</dbReference>
<accession>A0ABT5LGU3</accession>
<dbReference type="EMBL" id="JAQRFI010000022">
    <property type="protein sequence ID" value="MDC9589803.1"/>
    <property type="molecule type" value="Genomic_DNA"/>
</dbReference>
<protein>
    <recommendedName>
        <fullName evidence="3">Phage protein</fullName>
    </recommendedName>
</protein>
<evidence type="ECO:0000313" key="1">
    <source>
        <dbReference type="EMBL" id="MDC9589803.1"/>
    </source>
</evidence>
<keyword evidence="2" id="KW-1185">Reference proteome</keyword>
<proteinExistence type="predicted"/>
<sequence>MSEMSEATLSLELTELAVKLGINNKTLGYLLPNMSASQIGRLVNTSAYQAKYTDEVRLAIMVLTEIDAVGALPCSPKTVYPNILLAFAEKVQTALKYQYTLEELKNDSTWAKDLNDGGELPFDDSKRDWDVIGLKNIQSLIKNSINL</sequence>
<name>A0ABT5LGU3_9GAMM</name>
<dbReference type="Proteomes" id="UP001217178">
    <property type="component" value="Unassembled WGS sequence"/>
</dbReference>
<gene>
    <name evidence="1" type="ORF">PSI23_10965</name>
</gene>
<comment type="caution">
    <text evidence="1">The sequence shown here is derived from an EMBL/GenBank/DDBJ whole genome shotgun (WGS) entry which is preliminary data.</text>
</comment>